<reference evidence="2" key="1">
    <citation type="submission" date="2021-02" db="EMBL/GenBank/DDBJ databases">
        <authorList>
            <person name="Dougan E. K."/>
            <person name="Rhodes N."/>
            <person name="Thang M."/>
            <person name="Chan C."/>
        </authorList>
    </citation>
    <scope>NUCLEOTIDE SEQUENCE</scope>
</reference>
<dbReference type="Proteomes" id="UP000604046">
    <property type="component" value="Unassembled WGS sequence"/>
</dbReference>
<evidence type="ECO:0000313" key="3">
    <source>
        <dbReference type="Proteomes" id="UP000604046"/>
    </source>
</evidence>
<gene>
    <name evidence="2" type="ORF">SNAT2548_LOCUS29880</name>
</gene>
<feature type="chain" id="PRO_5032656434" evidence="1">
    <location>
        <begin position="19"/>
        <end position="558"/>
    </location>
</feature>
<proteinExistence type="predicted"/>
<accession>A0A812TMG4</accession>
<evidence type="ECO:0000313" key="2">
    <source>
        <dbReference type="EMBL" id="CAE7533241.1"/>
    </source>
</evidence>
<dbReference type="AlphaFoldDB" id="A0A812TMG4"/>
<comment type="caution">
    <text evidence="2">The sequence shown here is derived from an EMBL/GenBank/DDBJ whole genome shotgun (WGS) entry which is preliminary data.</text>
</comment>
<dbReference type="EMBL" id="CAJNDS010002580">
    <property type="protein sequence ID" value="CAE7533241.1"/>
    <property type="molecule type" value="Genomic_DNA"/>
</dbReference>
<organism evidence="2 3">
    <name type="scientific">Symbiodinium natans</name>
    <dbReference type="NCBI Taxonomy" id="878477"/>
    <lineage>
        <taxon>Eukaryota</taxon>
        <taxon>Sar</taxon>
        <taxon>Alveolata</taxon>
        <taxon>Dinophyceae</taxon>
        <taxon>Suessiales</taxon>
        <taxon>Symbiodiniaceae</taxon>
        <taxon>Symbiodinium</taxon>
    </lineage>
</organism>
<sequence length="558" mass="60788">MVQIISLMALCSSWAAGAADVDAACARRLTDVDEDLLVQTKLSSIGTNIVLAPSGSRHGIAAGLRCPKWTTCLRYSATFPLTSNGYPVIDFVMRFYMGEALDAAMETLSCPYSPLMATELHDDEPESAAEGTFKGAKNNGADQYAVYYAGYPLANLTRPGFAGLNATLLGLWPNAAYVSLVVYYGLTRANKSALTFVQYEAASFDAFGSGVHCWASASNPFVRGSPTVQTYLRQTSCADRNCTMGATSLSEWKSMNETNDIQRFSASSSQPRRRLLTSSSGLRRAARNCRSVRYRRMWHPWRRCRRDGNVCRDANTDVYRMSADLTNLVGADAPTGTCADSYLLAAAEGIVLKYPTLNWTGVSVYNFSYGFVKMQVPFVFNNAEAKVYRGLLSADHKHGYDLDYWSVSSSWYQDSNNSNSNPQLPFTVNALMMQDAGMMTDRGYSFVLFAPVSEVQALYHTKAFNSTTPPKAYLPGPKVWAYVLAAPTYAFIFRYKNPSSAWAGSPANVPCAATTNDMSNSTAGCETLGSWAPKVTRVSSGAKGVALNGLRQLAALVV</sequence>
<feature type="signal peptide" evidence="1">
    <location>
        <begin position="1"/>
        <end position="18"/>
    </location>
</feature>
<evidence type="ECO:0000256" key="1">
    <source>
        <dbReference type="SAM" id="SignalP"/>
    </source>
</evidence>
<protein>
    <submittedName>
        <fullName evidence="2">Uncharacterized protein</fullName>
    </submittedName>
</protein>
<name>A0A812TMG4_9DINO</name>
<keyword evidence="3" id="KW-1185">Reference proteome</keyword>
<keyword evidence="1" id="KW-0732">Signal</keyword>